<dbReference type="RefSeq" id="WP_101263759.1">
    <property type="nucleotide sequence ID" value="NZ_NWTK01000001.1"/>
</dbReference>
<dbReference type="EMBL" id="NWTK01000001">
    <property type="protein sequence ID" value="PKR55766.1"/>
    <property type="molecule type" value="Genomic_DNA"/>
</dbReference>
<evidence type="ECO:0000313" key="3">
    <source>
        <dbReference type="EMBL" id="PKR55766.1"/>
    </source>
</evidence>
<sequence length="203" mass="22375">MNYDQRDNNETVAGIEAQSNAPGWWQRLRRPLVALAAGKRGLTGIGMASFLETTIIPIPVEFIIAPLMAISRKRGMQIATVTLIGSVAGAVVLYLLAWGVFDDAVTPFLDWTHGHDEFAELKDRFQEGGFWLVFIISVTPAPMQLAALAAGATDYPFWLFIIAILLSRAIRYYGLFAIVRLLGAGYVHYFAGRKSKQGRTVAK</sequence>
<accession>A0A2N3KZ67</accession>
<dbReference type="InterPro" id="IPR032816">
    <property type="entry name" value="VTT_dom"/>
</dbReference>
<protein>
    <recommendedName>
        <fullName evidence="2">VTT domain-containing protein</fullName>
    </recommendedName>
</protein>
<feature type="transmembrane region" description="Helical" evidence="1">
    <location>
        <begin position="157"/>
        <end position="179"/>
    </location>
</feature>
<comment type="caution">
    <text evidence="3">The sequence shown here is derived from an EMBL/GenBank/DDBJ whole genome shotgun (WGS) entry which is preliminary data.</text>
</comment>
<dbReference type="Pfam" id="PF09335">
    <property type="entry name" value="VTT_dom"/>
    <property type="match status" value="1"/>
</dbReference>
<evidence type="ECO:0000313" key="4">
    <source>
        <dbReference type="Proteomes" id="UP000233597"/>
    </source>
</evidence>
<proteinExistence type="predicted"/>
<gene>
    <name evidence="3" type="ORF">COO20_00645</name>
</gene>
<feature type="transmembrane region" description="Helical" evidence="1">
    <location>
        <begin position="78"/>
        <end position="101"/>
    </location>
</feature>
<name>A0A2N3KZ67_9PROT</name>
<evidence type="ECO:0000259" key="2">
    <source>
        <dbReference type="Pfam" id="PF09335"/>
    </source>
</evidence>
<feature type="transmembrane region" description="Helical" evidence="1">
    <location>
        <begin position="130"/>
        <end position="150"/>
    </location>
</feature>
<dbReference type="InterPro" id="IPR051311">
    <property type="entry name" value="DedA_domain"/>
</dbReference>
<dbReference type="Proteomes" id="UP000233597">
    <property type="component" value="Unassembled WGS sequence"/>
</dbReference>
<feature type="domain" description="VTT" evidence="2">
    <location>
        <begin position="76"/>
        <end position="176"/>
    </location>
</feature>
<reference evidence="3 4" key="1">
    <citation type="submission" date="2017-09" db="EMBL/GenBank/DDBJ databases">
        <title>Biodiversity and function of Thalassospira species in the particle-attached aromatic-hydrocarbon-degrading consortia from the surface seawater of the South China Sea.</title>
        <authorList>
            <person name="Dong C."/>
            <person name="Liu R."/>
            <person name="Shao Z."/>
        </authorList>
    </citation>
    <scope>NUCLEOTIDE SEQUENCE [LARGE SCALE GENOMIC DNA]</scope>
    <source>
        <strain evidence="3 4">CSC1P2</strain>
    </source>
</reference>
<dbReference type="GO" id="GO:0005886">
    <property type="term" value="C:plasma membrane"/>
    <property type="evidence" value="ECO:0007669"/>
    <property type="project" value="TreeGrafter"/>
</dbReference>
<dbReference type="AlphaFoldDB" id="A0A2N3KZ67"/>
<organism evidence="3 4">
    <name type="scientific">Thalassospira marina</name>
    <dbReference type="NCBI Taxonomy" id="2048283"/>
    <lineage>
        <taxon>Bacteria</taxon>
        <taxon>Pseudomonadati</taxon>
        <taxon>Pseudomonadota</taxon>
        <taxon>Alphaproteobacteria</taxon>
        <taxon>Rhodospirillales</taxon>
        <taxon>Thalassospiraceae</taxon>
        <taxon>Thalassospira</taxon>
    </lineage>
</organism>
<keyword evidence="1" id="KW-0812">Transmembrane</keyword>
<dbReference type="PANTHER" id="PTHR42709">
    <property type="entry name" value="ALKALINE PHOSPHATASE LIKE PROTEIN"/>
    <property type="match status" value="1"/>
</dbReference>
<dbReference type="OrthoDB" id="9810270at2"/>
<evidence type="ECO:0000256" key="1">
    <source>
        <dbReference type="SAM" id="Phobius"/>
    </source>
</evidence>
<keyword evidence="1" id="KW-0472">Membrane</keyword>
<dbReference type="PANTHER" id="PTHR42709:SF11">
    <property type="entry name" value="DEDA FAMILY PROTEIN"/>
    <property type="match status" value="1"/>
</dbReference>
<keyword evidence="1" id="KW-1133">Transmembrane helix</keyword>